<dbReference type="OrthoDB" id="5506243at2"/>
<dbReference type="Proteomes" id="UP000217289">
    <property type="component" value="Chromosome"/>
</dbReference>
<accession>A0A250I9M9</accession>
<sequence>MPHLLRPFLLSASLLAGMSACVTSSHSRIPPGAVVLRFAWPETLSARVSHSVVSAGSQGERIYWWKLGPGEGEGPRRLVVQPGESPEAGVAAFADPEMSVLFDAEGAFTGFEPPEDSAAMGLLNVLPMAPEQQEHLRRTLHASQEEVARIRWEQRVGHWRDVMLLPGETVRFATKMWMGQNAFQREEVEAEERTTVEVGVECVPGEADKRCVRLRVETAPLHPYKESDPCEHARARKTFELVTDPQTLLPYLTRSMREDEIDWCREDGTVSTRRTREGEAFVFTYGLEPTPSGAWTRR</sequence>
<dbReference type="EMBL" id="CP022163">
    <property type="protein sequence ID" value="ATB28579.1"/>
    <property type="molecule type" value="Genomic_DNA"/>
</dbReference>
<gene>
    <name evidence="1" type="ORF">MEBOL_002028</name>
</gene>
<organism evidence="1 2">
    <name type="scientific">Melittangium boletus DSM 14713</name>
    <dbReference type="NCBI Taxonomy" id="1294270"/>
    <lineage>
        <taxon>Bacteria</taxon>
        <taxon>Pseudomonadati</taxon>
        <taxon>Myxococcota</taxon>
        <taxon>Myxococcia</taxon>
        <taxon>Myxococcales</taxon>
        <taxon>Cystobacterineae</taxon>
        <taxon>Archangiaceae</taxon>
        <taxon>Melittangium</taxon>
    </lineage>
</organism>
<evidence type="ECO:0000313" key="2">
    <source>
        <dbReference type="Proteomes" id="UP000217289"/>
    </source>
</evidence>
<reference evidence="1 2" key="1">
    <citation type="submission" date="2017-06" db="EMBL/GenBank/DDBJ databases">
        <authorList>
            <person name="Kim H.J."/>
            <person name="Triplett B.A."/>
        </authorList>
    </citation>
    <scope>NUCLEOTIDE SEQUENCE [LARGE SCALE GENOMIC DNA]</scope>
    <source>
        <strain evidence="1 2">DSM 14713</strain>
    </source>
</reference>
<dbReference type="RefSeq" id="WP_095977250.1">
    <property type="nucleotide sequence ID" value="NZ_CP022163.1"/>
</dbReference>
<dbReference type="AlphaFoldDB" id="A0A250I9M9"/>
<dbReference type="KEGG" id="mbd:MEBOL_002028"/>
<name>A0A250I9M9_9BACT</name>
<dbReference type="PROSITE" id="PS51257">
    <property type="entry name" value="PROKAR_LIPOPROTEIN"/>
    <property type="match status" value="1"/>
</dbReference>
<keyword evidence="2" id="KW-1185">Reference proteome</keyword>
<evidence type="ECO:0008006" key="3">
    <source>
        <dbReference type="Google" id="ProtNLM"/>
    </source>
</evidence>
<proteinExistence type="predicted"/>
<protein>
    <recommendedName>
        <fullName evidence="3">Lipoprotein</fullName>
    </recommendedName>
</protein>
<evidence type="ECO:0000313" key="1">
    <source>
        <dbReference type="EMBL" id="ATB28579.1"/>
    </source>
</evidence>